<evidence type="ECO:0000313" key="3">
    <source>
        <dbReference type="Proteomes" id="UP000188268"/>
    </source>
</evidence>
<evidence type="ECO:0000259" key="1">
    <source>
        <dbReference type="Pfam" id="PF13961"/>
    </source>
</evidence>
<dbReference type="EMBL" id="AWWV01016504">
    <property type="protein sequence ID" value="OMO49358.1"/>
    <property type="molecule type" value="Genomic_DNA"/>
</dbReference>
<accession>A0A1R3FU38</accession>
<gene>
    <name evidence="2" type="ORF">CCACVL1_31062</name>
</gene>
<dbReference type="Proteomes" id="UP000188268">
    <property type="component" value="Unassembled WGS sequence"/>
</dbReference>
<dbReference type="AlphaFoldDB" id="A0A1R3FU38"/>
<dbReference type="OrthoDB" id="1000765at2759"/>
<evidence type="ECO:0000313" key="2">
    <source>
        <dbReference type="EMBL" id="OMO49358.1"/>
    </source>
</evidence>
<sequence>MEWENIFLAPPNFSGENYEIWSVRMKTHLLGLDLWDAVSAGKEVAAKETAAGMKVEVAETAKKQISESILPSPPKFSGKNYEAWSVRMKTYLQALELWDAVSAGKEVAAKETAAGVKVEAAEPAKKQISEIDKSRALCILQNSVSEAIFKKIMACTTAKQAWVQLRDEFAMTDKTRIRTLFRLWREFENLMMGEEESVRAYADRVKDVANKIRLCGDDTYPERRVVEKIVYTLPEKFDIIITALATSRNDIADISLSELLDALYSFEQRRANRQKARFEEAMVAKDKGKAKKGQF</sequence>
<keyword evidence="3" id="KW-1185">Reference proteome</keyword>
<organism evidence="2 3">
    <name type="scientific">Corchorus capsularis</name>
    <name type="common">Jute</name>
    <dbReference type="NCBI Taxonomy" id="210143"/>
    <lineage>
        <taxon>Eukaryota</taxon>
        <taxon>Viridiplantae</taxon>
        <taxon>Streptophyta</taxon>
        <taxon>Embryophyta</taxon>
        <taxon>Tracheophyta</taxon>
        <taxon>Spermatophyta</taxon>
        <taxon>Magnoliopsida</taxon>
        <taxon>eudicotyledons</taxon>
        <taxon>Gunneridae</taxon>
        <taxon>Pentapetalae</taxon>
        <taxon>rosids</taxon>
        <taxon>malvids</taxon>
        <taxon>Malvales</taxon>
        <taxon>Malvaceae</taxon>
        <taxon>Grewioideae</taxon>
        <taxon>Apeibeae</taxon>
        <taxon>Corchorus</taxon>
    </lineage>
</organism>
<dbReference type="Pfam" id="PF14223">
    <property type="entry name" value="Retrotran_gag_2"/>
    <property type="match status" value="1"/>
</dbReference>
<dbReference type="Gramene" id="OMO49358">
    <property type="protein sequence ID" value="OMO49358"/>
    <property type="gene ID" value="CCACVL1_31062"/>
</dbReference>
<feature type="domain" description="DUF4219" evidence="1">
    <location>
        <begin position="13"/>
        <end position="39"/>
    </location>
</feature>
<dbReference type="PANTHER" id="PTHR35317:SF31">
    <property type="entry name" value="DUF4219 DOMAIN-CONTAINING PROTEIN"/>
    <property type="match status" value="1"/>
</dbReference>
<dbReference type="PANTHER" id="PTHR35317">
    <property type="entry name" value="OS04G0629600 PROTEIN"/>
    <property type="match status" value="1"/>
</dbReference>
<protein>
    <recommendedName>
        <fullName evidence="1">DUF4219 domain-containing protein</fullName>
    </recommendedName>
</protein>
<dbReference type="InterPro" id="IPR025314">
    <property type="entry name" value="DUF4219"/>
</dbReference>
<dbReference type="OMA" id="WSVRMKT"/>
<name>A0A1R3FU38_COCAP</name>
<proteinExistence type="predicted"/>
<reference evidence="2 3" key="1">
    <citation type="submission" date="2013-09" db="EMBL/GenBank/DDBJ databases">
        <title>Corchorus capsularis genome sequencing.</title>
        <authorList>
            <person name="Alam M."/>
            <person name="Haque M.S."/>
            <person name="Islam M.S."/>
            <person name="Emdad E.M."/>
            <person name="Islam M.M."/>
            <person name="Ahmed B."/>
            <person name="Halim A."/>
            <person name="Hossen Q.M.M."/>
            <person name="Hossain M.Z."/>
            <person name="Ahmed R."/>
            <person name="Khan M.M."/>
            <person name="Islam R."/>
            <person name="Rashid M.M."/>
            <person name="Khan S.A."/>
            <person name="Rahman M.S."/>
            <person name="Alam M."/>
        </authorList>
    </citation>
    <scope>NUCLEOTIDE SEQUENCE [LARGE SCALE GENOMIC DNA]</scope>
    <source>
        <strain evidence="3">cv. CVL-1</strain>
        <tissue evidence="2">Whole seedling</tissue>
    </source>
</reference>
<comment type="caution">
    <text evidence="2">The sequence shown here is derived from an EMBL/GenBank/DDBJ whole genome shotgun (WGS) entry which is preliminary data.</text>
</comment>
<dbReference type="Pfam" id="PF13961">
    <property type="entry name" value="DUF4219"/>
    <property type="match status" value="1"/>
</dbReference>